<feature type="transmembrane region" description="Helical" evidence="2">
    <location>
        <begin position="7"/>
        <end position="25"/>
    </location>
</feature>
<dbReference type="EMBL" id="CP013023">
    <property type="protein sequence ID" value="ANF98237.1"/>
    <property type="molecule type" value="Genomic_DNA"/>
</dbReference>
<evidence type="ECO:0000313" key="4">
    <source>
        <dbReference type="EMBL" id="ANF98237.1"/>
    </source>
</evidence>
<keyword evidence="2" id="KW-0472">Membrane</keyword>
<name>A0A172ZLX7_9BACL</name>
<feature type="transmembrane region" description="Helical" evidence="2">
    <location>
        <begin position="37"/>
        <end position="58"/>
    </location>
</feature>
<reference evidence="4 5" key="2">
    <citation type="journal article" date="2016" name="Int. J. Syst. Evol. Microbiol.">
        <title>Paenibacillus bovis sp. nov., isolated from raw yak (Bos grunniens) milk.</title>
        <authorList>
            <person name="Gao C."/>
            <person name="Han J."/>
            <person name="Liu Z."/>
            <person name="Xu X."/>
            <person name="Hang F."/>
            <person name="Wu Z."/>
        </authorList>
    </citation>
    <scope>NUCLEOTIDE SEQUENCE [LARGE SCALE GENOMIC DNA]</scope>
    <source>
        <strain evidence="4 5">BD3526</strain>
    </source>
</reference>
<keyword evidence="5" id="KW-1185">Reference proteome</keyword>
<feature type="compositionally biased region" description="Polar residues" evidence="1">
    <location>
        <begin position="455"/>
        <end position="473"/>
    </location>
</feature>
<dbReference type="Pfam" id="PF13349">
    <property type="entry name" value="DUF4097"/>
    <property type="match status" value="1"/>
</dbReference>
<evidence type="ECO:0000259" key="3">
    <source>
        <dbReference type="Pfam" id="PF13349"/>
    </source>
</evidence>
<feature type="region of interest" description="Disordered" evidence="1">
    <location>
        <begin position="422"/>
        <end position="473"/>
    </location>
</feature>
<dbReference type="Proteomes" id="UP000078148">
    <property type="component" value="Chromosome"/>
</dbReference>
<feature type="transmembrane region" description="Helical" evidence="2">
    <location>
        <begin position="70"/>
        <end position="87"/>
    </location>
</feature>
<accession>A0A172ZLX7</accession>
<dbReference type="STRING" id="1616788.AR543_21060"/>
<gene>
    <name evidence="4" type="ORF">AR543_21060</name>
</gene>
<dbReference type="KEGG" id="pbv:AR543_21060"/>
<dbReference type="RefSeq" id="WP_060536314.1">
    <property type="nucleotide sequence ID" value="NZ_CP013023.1"/>
</dbReference>
<keyword evidence="2" id="KW-0812">Transmembrane</keyword>
<dbReference type="InterPro" id="IPR025164">
    <property type="entry name" value="Toastrack_DUF4097"/>
</dbReference>
<organism evidence="4 5">
    <name type="scientific">Paenibacillus bovis</name>
    <dbReference type="NCBI Taxonomy" id="1616788"/>
    <lineage>
        <taxon>Bacteria</taxon>
        <taxon>Bacillati</taxon>
        <taxon>Bacillota</taxon>
        <taxon>Bacilli</taxon>
        <taxon>Bacillales</taxon>
        <taxon>Paenibacillaceae</taxon>
        <taxon>Paenibacillus</taxon>
    </lineage>
</organism>
<proteinExistence type="predicted"/>
<evidence type="ECO:0000256" key="2">
    <source>
        <dbReference type="SAM" id="Phobius"/>
    </source>
</evidence>
<reference evidence="5" key="1">
    <citation type="submission" date="2015-10" db="EMBL/GenBank/DDBJ databases">
        <title>Genome of Paenibacillus bovis sp. nov.</title>
        <authorList>
            <person name="Wu Z."/>
            <person name="Gao C."/>
            <person name="Liu Z."/>
            <person name="Zheng H."/>
        </authorList>
    </citation>
    <scope>NUCLEOTIDE SEQUENCE [LARGE SCALE GENOMIC DNA]</scope>
    <source>
        <strain evidence="5">BD3526</strain>
    </source>
</reference>
<keyword evidence="2" id="KW-1133">Transmembrane helix</keyword>
<evidence type="ECO:0000256" key="1">
    <source>
        <dbReference type="SAM" id="MobiDB-lite"/>
    </source>
</evidence>
<dbReference type="AlphaFoldDB" id="A0A172ZLX7"/>
<sequence length="473" mass="51542">MPTKIRVGRITASLLWLAVGILVFLDQWTGGGQLLWLLTWWPVILVVWGIEYIIFYLLSRRRLFRLRMDIKGMLIALLAAVSIFLVTEQNQYLYLWSRVSLDLTAASAEFSEASGTRTELDSLTVPITEETDELNVEGINGDLIIHSGSVDQIQIRPVVWVDEVEREEAKKIALSTKINFTEGQDIDIRPETTSYGESSNRQPRVNMEITLPASRHFDINVQTTNGKITMSSIEALRSISVRSGNGGLVLRDLLGDVKAQTTNGNMELTSILGNVNAETNQGTFRANDISGAARLYTQVGDVSLTGGLGDIDVNTRNGNIFVDEANFETRAETLNGNIEVRSVSIGGDWSIYSAVGVINLYLPAAGNYEVSGSNSYGTIKTDLPLEIKNKAVSGTFGTADHTIRVDGNGDLNILHNTDSIIKDNDQQQIAPSAGEKETTDTPDTLDTPAADTPAGKTTTEPILESNSNSSTAK</sequence>
<protein>
    <recommendedName>
        <fullName evidence="3">DUF4097 domain-containing protein</fullName>
    </recommendedName>
</protein>
<dbReference type="OrthoDB" id="2640165at2"/>
<feature type="compositionally biased region" description="Low complexity" evidence="1">
    <location>
        <begin position="441"/>
        <end position="454"/>
    </location>
</feature>
<feature type="domain" description="DUF4097" evidence="3">
    <location>
        <begin position="183"/>
        <end position="413"/>
    </location>
</feature>
<evidence type="ECO:0000313" key="5">
    <source>
        <dbReference type="Proteomes" id="UP000078148"/>
    </source>
</evidence>